<dbReference type="PANTHER" id="PTHR30461">
    <property type="entry name" value="DNA-INVERTASE FROM LAMBDOID PROPHAGE"/>
    <property type="match status" value="1"/>
</dbReference>
<evidence type="ECO:0000313" key="4">
    <source>
        <dbReference type="Proteomes" id="UP000199158"/>
    </source>
</evidence>
<sequence length="567" mass="66505">MKANDKKYTILYGRLSQEDEREGESNSIGNQRMMLQKYAEEKGFENTKILFDDGYSGTNFNRPAWNEIMELIETGQVETLTIKDMSRLGRDYLQIGMLMEHTFPNYNVRLIAINDAVDTLYGDNDFTPFRNLFNDFYAKDCSKKIRAVKKAQAERGERVGTRPPYGYKKAEQNPKKLVVDEDAAEVVKHIFKLCSEGRGPSQIARQLTEEQIVNPSNHYFNMTGATLTNLDTSRPYRWRDNSIVNILNDETYLGHTVNMKHTTASYKNKKQIIRPENEWLRFENTHQAIIEQELWDIAHDVRKSKKRSRKEMDEPNPYSGMIFCADCGSPLVLHRAHTMSESQNNFMCSKYKRFGKEECTSHYIREVQLEKVILDELKRVTHFARQDEALFAQVINEKNTAETRKEITRLQKDIDVMKKRDLELTALFKRLYEDNVLGRIPDEHYRTLSEQYMSEQKSLRETIPQSEERMGKLKNSLTNVDRFIEKAKKYTDLSELTPEILHTFISKIVVEEKATKYSRTAKQDVWIHYRDIGMLNDVKKEFDIESQEEMFGDTEFYAWDYGLQPAI</sequence>
<gene>
    <name evidence="3" type="ORF">SAMN05216180_1464</name>
</gene>
<reference evidence="3 4" key="1">
    <citation type="submission" date="2016-10" db="EMBL/GenBank/DDBJ databases">
        <authorList>
            <person name="de Groot N.N."/>
        </authorList>
    </citation>
    <scope>NUCLEOTIDE SEQUENCE [LARGE SCALE GENOMIC DNA]</scope>
    <source>
        <strain evidence="3 4">CGMCC 1.5070</strain>
    </source>
</reference>
<feature type="domain" description="Recombinase" evidence="2">
    <location>
        <begin position="164"/>
        <end position="308"/>
    </location>
</feature>
<dbReference type="STRING" id="474960.SAMN05216180_1464"/>
<dbReference type="CDD" id="cd03770">
    <property type="entry name" value="SR_TndX_transposase"/>
    <property type="match status" value="1"/>
</dbReference>
<dbReference type="InterPro" id="IPR038109">
    <property type="entry name" value="DNA_bind_recomb_sf"/>
</dbReference>
<keyword evidence="4" id="KW-1185">Reference proteome</keyword>
<dbReference type="SUPFAM" id="SSF53041">
    <property type="entry name" value="Resolvase-like"/>
    <property type="match status" value="1"/>
</dbReference>
<dbReference type="Gene3D" id="3.90.1750.20">
    <property type="entry name" value="Putative Large Serine Recombinase, Chain B, Domain 2"/>
    <property type="match status" value="1"/>
</dbReference>
<dbReference type="GO" id="GO:0003677">
    <property type="term" value="F:DNA binding"/>
    <property type="evidence" value="ECO:0007669"/>
    <property type="project" value="InterPro"/>
</dbReference>
<dbReference type="AlphaFoldDB" id="A0A1H8ARM5"/>
<dbReference type="RefSeq" id="WP_092753118.1">
    <property type="nucleotide sequence ID" value="NZ_FOCG01000001.1"/>
</dbReference>
<dbReference type="InterPro" id="IPR006119">
    <property type="entry name" value="Resolv_N"/>
</dbReference>
<dbReference type="PROSITE" id="PS51737">
    <property type="entry name" value="RECOMBINASE_DNA_BIND"/>
    <property type="match status" value="1"/>
</dbReference>
<evidence type="ECO:0000259" key="2">
    <source>
        <dbReference type="PROSITE" id="PS51737"/>
    </source>
</evidence>
<protein>
    <submittedName>
        <fullName evidence="3">Site-specific DNA recombinase</fullName>
    </submittedName>
</protein>
<dbReference type="PANTHER" id="PTHR30461:SF23">
    <property type="entry name" value="DNA RECOMBINASE-RELATED"/>
    <property type="match status" value="1"/>
</dbReference>
<feature type="region of interest" description="Disordered" evidence="1">
    <location>
        <begin position="154"/>
        <end position="173"/>
    </location>
</feature>
<dbReference type="InterPro" id="IPR025378">
    <property type="entry name" value="DUF4368"/>
</dbReference>
<dbReference type="Pfam" id="PF07508">
    <property type="entry name" value="Recombinase"/>
    <property type="match status" value="1"/>
</dbReference>
<evidence type="ECO:0000256" key="1">
    <source>
        <dbReference type="SAM" id="MobiDB-lite"/>
    </source>
</evidence>
<accession>A0A1H8ARM5</accession>
<dbReference type="OrthoDB" id="9784557at2"/>
<dbReference type="InterPro" id="IPR025827">
    <property type="entry name" value="Zn_ribbon_recom_dom"/>
</dbReference>
<organism evidence="3 4">
    <name type="scientific">Hydrogenoanaerobacterium saccharovorans</name>
    <dbReference type="NCBI Taxonomy" id="474960"/>
    <lineage>
        <taxon>Bacteria</taxon>
        <taxon>Bacillati</taxon>
        <taxon>Bacillota</taxon>
        <taxon>Clostridia</taxon>
        <taxon>Eubacteriales</taxon>
        <taxon>Oscillospiraceae</taxon>
        <taxon>Hydrogenoanaerobacterium</taxon>
    </lineage>
</organism>
<dbReference type="SMART" id="SM00857">
    <property type="entry name" value="Resolvase"/>
    <property type="match status" value="1"/>
</dbReference>
<dbReference type="Gene3D" id="3.40.50.1390">
    <property type="entry name" value="Resolvase, N-terminal catalytic domain"/>
    <property type="match status" value="1"/>
</dbReference>
<dbReference type="InterPro" id="IPR011109">
    <property type="entry name" value="DNA_bind_recombinase_dom"/>
</dbReference>
<name>A0A1H8ARM5_9FIRM</name>
<dbReference type="Pfam" id="PF00239">
    <property type="entry name" value="Resolvase"/>
    <property type="match status" value="1"/>
</dbReference>
<evidence type="ECO:0000313" key="3">
    <source>
        <dbReference type="EMBL" id="SEM72468.1"/>
    </source>
</evidence>
<dbReference type="InterPro" id="IPR050639">
    <property type="entry name" value="SSR_resolvase"/>
</dbReference>
<proteinExistence type="predicted"/>
<dbReference type="GO" id="GO:0000150">
    <property type="term" value="F:DNA strand exchange activity"/>
    <property type="evidence" value="ECO:0007669"/>
    <property type="project" value="InterPro"/>
</dbReference>
<dbReference type="Pfam" id="PF14287">
    <property type="entry name" value="DUF4368"/>
    <property type="match status" value="1"/>
</dbReference>
<dbReference type="Proteomes" id="UP000199158">
    <property type="component" value="Unassembled WGS sequence"/>
</dbReference>
<dbReference type="InterPro" id="IPR036162">
    <property type="entry name" value="Resolvase-like_N_sf"/>
</dbReference>
<dbReference type="EMBL" id="FOCG01000001">
    <property type="protein sequence ID" value="SEM72468.1"/>
    <property type="molecule type" value="Genomic_DNA"/>
</dbReference>
<dbReference type="Pfam" id="PF13408">
    <property type="entry name" value="Zn_ribbon_recom"/>
    <property type="match status" value="1"/>
</dbReference>